<evidence type="ECO:0000313" key="1">
    <source>
        <dbReference type="EMBL" id="MBZ5749855.1"/>
    </source>
</evidence>
<evidence type="ECO:0008006" key="3">
    <source>
        <dbReference type="Google" id="ProtNLM"/>
    </source>
</evidence>
<protein>
    <recommendedName>
        <fullName evidence="3">Flagellar hook-length control protein FliK</fullName>
    </recommendedName>
</protein>
<dbReference type="Proteomes" id="UP001165287">
    <property type="component" value="Unassembled WGS sequence"/>
</dbReference>
<sequence length="407" mass="46458">MDPTSVIRNLFKLTESQMSQPQKQLLLKENQIVMGQVLKLFPEQKALIQVGSSKLIAQLETSINPFEKYWFRVKGTEQQGVSLKMMKQLEGNNKSQQSVAIDLLSLFQQRSSKENVMLVNKLLNENIPITKEQVVAATEILKHTSKKEMPNVVNAIISSMKKQLPITIGVVKSIIEAQTSIPLVKQIDQLFHTLQHEKHQSKAMKQLTEFLFHLIQKPIDFHIGKNMKELMSLKQLLIGAKNDTSQPLLREQIDQLIHRFHGQSLLQQQVIGPTLHVITQIPFFMPNHQTDLMIQWQGKKQEDGKIDPAFCRILFYLQLPTLNETLIDVQIQNRIMNITIRNNNATLGELVTLHSDGLKEILHEMNYRLTIVNVRPFESSSGSSGKPTNRVNIPQITTSYNGVDIKI</sequence>
<dbReference type="RefSeq" id="WP_224137845.1">
    <property type="nucleotide sequence ID" value="NZ_JAIQUM010000009.1"/>
</dbReference>
<dbReference type="EMBL" id="JAIQUM010000009">
    <property type="protein sequence ID" value="MBZ5749855.1"/>
    <property type="molecule type" value="Genomic_DNA"/>
</dbReference>
<gene>
    <name evidence="1" type="ORF">K9V48_06260</name>
</gene>
<evidence type="ECO:0000313" key="2">
    <source>
        <dbReference type="Proteomes" id="UP001165287"/>
    </source>
</evidence>
<comment type="caution">
    <text evidence="1">The sequence shown here is derived from an EMBL/GenBank/DDBJ whole genome shotgun (WGS) entry which is preliminary data.</text>
</comment>
<proteinExistence type="predicted"/>
<name>A0ABS7UNG2_9BACI</name>
<reference evidence="1" key="1">
    <citation type="submission" date="2024-05" db="EMBL/GenBank/DDBJ databases">
        <title>Metabacillus sp. nov., isolated from the rhizosphere soil of tomato plants.</title>
        <authorList>
            <person name="Ma R."/>
        </authorList>
    </citation>
    <scope>NUCLEOTIDE SEQUENCE</scope>
    <source>
        <strain evidence="1">DBTR6</strain>
    </source>
</reference>
<accession>A0ABS7UNG2</accession>
<organism evidence="1 2">
    <name type="scientific">Metabacillus rhizolycopersici</name>
    <dbReference type="NCBI Taxonomy" id="2875709"/>
    <lineage>
        <taxon>Bacteria</taxon>
        <taxon>Bacillati</taxon>
        <taxon>Bacillota</taxon>
        <taxon>Bacilli</taxon>
        <taxon>Bacillales</taxon>
        <taxon>Bacillaceae</taxon>
        <taxon>Metabacillus</taxon>
    </lineage>
</organism>
<keyword evidence="2" id="KW-1185">Reference proteome</keyword>